<accession>A0A6J6I9W1</accession>
<dbReference type="EMBL" id="CAEZVF010000065">
    <property type="protein sequence ID" value="CAB4620789.1"/>
    <property type="molecule type" value="Genomic_DNA"/>
</dbReference>
<protein>
    <submittedName>
        <fullName evidence="1">Unannotated protein</fullName>
    </submittedName>
</protein>
<evidence type="ECO:0000313" key="1">
    <source>
        <dbReference type="EMBL" id="CAB4620789.1"/>
    </source>
</evidence>
<organism evidence="1">
    <name type="scientific">freshwater metagenome</name>
    <dbReference type="NCBI Taxonomy" id="449393"/>
    <lineage>
        <taxon>unclassified sequences</taxon>
        <taxon>metagenomes</taxon>
        <taxon>ecological metagenomes</taxon>
    </lineage>
</organism>
<dbReference type="AlphaFoldDB" id="A0A6J6I9W1"/>
<name>A0A6J6I9W1_9ZZZZ</name>
<reference evidence="1" key="1">
    <citation type="submission" date="2020-05" db="EMBL/GenBank/DDBJ databases">
        <authorList>
            <person name="Chiriac C."/>
            <person name="Salcher M."/>
            <person name="Ghai R."/>
            <person name="Kavagutti S V."/>
        </authorList>
    </citation>
    <scope>NUCLEOTIDE SEQUENCE</scope>
</reference>
<sequence length="120" mass="12276">MGAVGGLAATVFTAATNHFKAVLDVHIEHLAQAQGAGATLDQGHVVDGEGIFHGGELVELLKHGLGVKAILDFNHQAQTVLAIGEVGDIGDAVELLGAHEVGNAIDDLFRTDGVGEFGDD</sequence>
<gene>
    <name evidence="1" type="ORF">UFOPK1939_00547</name>
</gene>
<proteinExistence type="predicted"/>